<evidence type="ECO:0000256" key="3">
    <source>
        <dbReference type="ARBA" id="ARBA00023136"/>
    </source>
</evidence>
<dbReference type="GO" id="GO:0022857">
    <property type="term" value="F:transmembrane transporter activity"/>
    <property type="evidence" value="ECO:0007669"/>
    <property type="project" value="InterPro"/>
</dbReference>
<keyword evidence="6" id="KW-1185">Reference proteome</keyword>
<feature type="transmembrane region" description="Helical" evidence="4">
    <location>
        <begin position="158"/>
        <end position="178"/>
    </location>
</feature>
<dbReference type="Gene3D" id="1.20.1250.20">
    <property type="entry name" value="MFS general substrate transporter like domains"/>
    <property type="match status" value="1"/>
</dbReference>
<dbReference type="RefSeq" id="WP_164211893.1">
    <property type="nucleotide sequence ID" value="NZ_JAAGSC010000043.1"/>
</dbReference>
<feature type="transmembrane region" description="Helical" evidence="4">
    <location>
        <begin position="116"/>
        <end position="138"/>
    </location>
</feature>
<feature type="transmembrane region" description="Helical" evidence="4">
    <location>
        <begin position="56"/>
        <end position="78"/>
    </location>
</feature>
<dbReference type="SUPFAM" id="SSF103473">
    <property type="entry name" value="MFS general substrate transporter"/>
    <property type="match status" value="1"/>
</dbReference>
<comment type="caution">
    <text evidence="5">The sequence shown here is derived from an EMBL/GenBank/DDBJ whole genome shotgun (WGS) entry which is preliminary data.</text>
</comment>
<gene>
    <name evidence="5" type="ORF">G3I74_12235</name>
</gene>
<dbReference type="PANTHER" id="PTHR23526">
    <property type="entry name" value="INTEGRAL MEMBRANE TRANSPORT PROTEIN-RELATED"/>
    <property type="match status" value="1"/>
</dbReference>
<dbReference type="PANTHER" id="PTHR23526:SF2">
    <property type="entry name" value="MAJOR FACILITATOR SUPERFAMILY (MFS) PROFILE DOMAIN-CONTAINING PROTEIN"/>
    <property type="match status" value="1"/>
</dbReference>
<evidence type="ECO:0000313" key="5">
    <source>
        <dbReference type="EMBL" id="NDY96500.1"/>
    </source>
</evidence>
<dbReference type="AlphaFoldDB" id="A0A845V2K6"/>
<evidence type="ECO:0000256" key="1">
    <source>
        <dbReference type="ARBA" id="ARBA00022692"/>
    </source>
</evidence>
<feature type="transmembrane region" description="Helical" evidence="4">
    <location>
        <begin position="332"/>
        <end position="355"/>
    </location>
</feature>
<feature type="transmembrane region" description="Helical" evidence="4">
    <location>
        <begin position="90"/>
        <end position="110"/>
    </location>
</feature>
<dbReference type="InterPro" id="IPR052528">
    <property type="entry name" value="Sugar_transport-like"/>
</dbReference>
<name>A0A845V2K6_9GAMM</name>
<keyword evidence="1 4" id="KW-0812">Transmembrane</keyword>
<dbReference type="Proteomes" id="UP000484885">
    <property type="component" value="Unassembled WGS sequence"/>
</dbReference>
<dbReference type="EMBL" id="JAAGSC010000043">
    <property type="protein sequence ID" value="NDY96500.1"/>
    <property type="molecule type" value="Genomic_DNA"/>
</dbReference>
<dbReference type="Pfam" id="PF07690">
    <property type="entry name" value="MFS_1"/>
    <property type="match status" value="1"/>
</dbReference>
<accession>A0A845V2K6</accession>
<feature type="transmembrane region" description="Helical" evidence="4">
    <location>
        <begin position="243"/>
        <end position="265"/>
    </location>
</feature>
<evidence type="ECO:0000313" key="6">
    <source>
        <dbReference type="Proteomes" id="UP000484885"/>
    </source>
</evidence>
<reference evidence="5 6" key="1">
    <citation type="submission" date="2020-02" db="EMBL/GenBank/DDBJ databases">
        <authorList>
            <person name="Zhang X.-Y."/>
        </authorList>
    </citation>
    <scope>NUCLEOTIDE SEQUENCE [LARGE SCALE GENOMIC DNA]</scope>
    <source>
        <strain evidence="5 6">C33</strain>
    </source>
</reference>
<dbReference type="InterPro" id="IPR011701">
    <property type="entry name" value="MFS"/>
</dbReference>
<feature type="transmembrane region" description="Helical" evidence="4">
    <location>
        <begin position="184"/>
        <end position="200"/>
    </location>
</feature>
<sequence>MRASNDPSRLPFIARTLMPREVSANAAMAVALGALEGGLIGVIVKTQFDGVADPVWVNLSVALVAGAPAFANIASLWISGMAEGRDRTRWVAALKALTALFLILMAAAPISPLGLVMMTAAMLASRLSWAGVITLRAAIWRANFPRHVRGQITGRITVIYSLIIAVTAAAIGGLMSWWPESWRVVFPLAGALGLVAAGRYRRVRIRRGGQLRRQELSQRADRRGGQLRASLQILARDRWYRRYMLTMFAFGSGNLMVIALLVILLTEQFGFDRLSQVMITTTLPLLTLAVFTPIWARRLDAVHILDYRARQAWTFVLALGLFTLGAAAGQHWLFWVGSLALGAAFAGGKLGWNLGHNDFASDDQSTLYMGIHVTLTGIRGLLAPLAGVLVYQTLESRAPGLGRFVLVFPFALTLGGAMTFVILARLRRREAGV</sequence>
<protein>
    <submittedName>
        <fullName evidence="5">MFS transporter</fullName>
    </submittedName>
</protein>
<feature type="transmembrane region" description="Helical" evidence="4">
    <location>
        <begin position="367"/>
        <end position="392"/>
    </location>
</feature>
<keyword evidence="3 4" id="KW-0472">Membrane</keyword>
<proteinExistence type="predicted"/>
<feature type="transmembrane region" description="Helical" evidence="4">
    <location>
        <begin position="277"/>
        <end position="296"/>
    </location>
</feature>
<feature type="transmembrane region" description="Helical" evidence="4">
    <location>
        <begin position="22"/>
        <end position="44"/>
    </location>
</feature>
<feature type="transmembrane region" description="Helical" evidence="4">
    <location>
        <begin position="308"/>
        <end position="326"/>
    </location>
</feature>
<evidence type="ECO:0000256" key="4">
    <source>
        <dbReference type="SAM" id="Phobius"/>
    </source>
</evidence>
<evidence type="ECO:0000256" key="2">
    <source>
        <dbReference type="ARBA" id="ARBA00022989"/>
    </source>
</evidence>
<feature type="transmembrane region" description="Helical" evidence="4">
    <location>
        <begin position="404"/>
        <end position="424"/>
    </location>
</feature>
<keyword evidence="2 4" id="KW-1133">Transmembrane helix</keyword>
<dbReference type="InterPro" id="IPR036259">
    <property type="entry name" value="MFS_trans_sf"/>
</dbReference>
<organism evidence="5 6">
    <name type="scientific">Wenzhouxiangella limi</name>
    <dbReference type="NCBI Taxonomy" id="2707351"/>
    <lineage>
        <taxon>Bacteria</taxon>
        <taxon>Pseudomonadati</taxon>
        <taxon>Pseudomonadota</taxon>
        <taxon>Gammaproteobacteria</taxon>
        <taxon>Chromatiales</taxon>
        <taxon>Wenzhouxiangellaceae</taxon>
        <taxon>Wenzhouxiangella</taxon>
    </lineage>
</organism>